<evidence type="ECO:0000256" key="1">
    <source>
        <dbReference type="ARBA" id="ARBA00001933"/>
    </source>
</evidence>
<dbReference type="PANTHER" id="PTHR43094:SF1">
    <property type="entry name" value="AMINOTRANSFERASE CLASS-III"/>
    <property type="match status" value="1"/>
</dbReference>
<dbReference type="InterPro" id="IPR005814">
    <property type="entry name" value="Aminotrans_3"/>
</dbReference>
<keyword evidence="5" id="KW-0032">Aminotransferase</keyword>
<dbReference type="Gene3D" id="3.40.640.10">
    <property type="entry name" value="Type I PLP-dependent aspartate aminotransferase-like (Major domain)"/>
    <property type="match status" value="1"/>
</dbReference>
<proteinExistence type="inferred from homology"/>
<dbReference type="AlphaFoldDB" id="A0A511ME62"/>
<sequence length="455" mass="49677">MSNHIASEPDSTFWHGFTNMRGFRRRGISIASADGVWVVDTEGNRYLNAFGGLCNLSLGGAHPEIIEAIREQAGKLLYFPIERATHQAADEYARRLARVTPEGMNTVFYATTGSEANETIIKMMRQYQRLRFGEDTTKLGVIALDRAYHGVTYGALSATGSAFRRFRKQFEPLVPGFHHAPTPYAYRCESGCAGTCSLACADAVETMVERLGAANIAGVLVEPALGVGGAIVPTREYHERLREICDSNDILLAYDEVITGFGRLGEWFGADYFGVRPDFMALSKGINSGYLPFGAVVVHDGVYREFLSAVDGFIATGSTTNGNPLCCASALATLDIMERDGIVDQVRQTGKYLFDKFENLREHAIVGDIRGAGLLMGIELVKDRVTKEPIPQQQWQVIEDRLALSGLIIGSQGAEGLGGTIGIVPPLTITTEEVDELYRRLDGVLARYSRLTAKG</sequence>
<dbReference type="PROSITE" id="PS00600">
    <property type="entry name" value="AA_TRANSFER_CLASS_3"/>
    <property type="match status" value="1"/>
</dbReference>
<protein>
    <submittedName>
        <fullName evidence="5">Aspartate aminotransferase family protein</fullName>
    </submittedName>
</protein>
<dbReference type="SUPFAM" id="SSF53383">
    <property type="entry name" value="PLP-dependent transferases"/>
    <property type="match status" value="1"/>
</dbReference>
<dbReference type="RefSeq" id="WP_186818460.1">
    <property type="nucleotide sequence ID" value="NZ_BJXA01000018.1"/>
</dbReference>
<comment type="cofactor">
    <cofactor evidence="1">
        <name>pyridoxal 5'-phosphate</name>
        <dbReference type="ChEBI" id="CHEBI:597326"/>
    </cofactor>
</comment>
<dbReference type="CDD" id="cd00610">
    <property type="entry name" value="OAT_like"/>
    <property type="match status" value="1"/>
</dbReference>
<comment type="similarity">
    <text evidence="2 4">Belongs to the class-III pyridoxal-phosphate-dependent aminotransferase family.</text>
</comment>
<dbReference type="GO" id="GO:0008483">
    <property type="term" value="F:transaminase activity"/>
    <property type="evidence" value="ECO:0007669"/>
    <property type="project" value="UniProtKB-KW"/>
</dbReference>
<dbReference type="InterPro" id="IPR015422">
    <property type="entry name" value="PyrdxlP-dep_Trfase_small"/>
</dbReference>
<dbReference type="GO" id="GO:0030170">
    <property type="term" value="F:pyridoxal phosphate binding"/>
    <property type="evidence" value="ECO:0007669"/>
    <property type="project" value="InterPro"/>
</dbReference>
<evidence type="ECO:0000313" key="5">
    <source>
        <dbReference type="EMBL" id="GEM38771.1"/>
    </source>
</evidence>
<accession>A0A511ME62</accession>
<keyword evidence="3 4" id="KW-0663">Pyridoxal phosphate</keyword>
<dbReference type="PIRSF" id="PIRSF000521">
    <property type="entry name" value="Transaminase_4ab_Lys_Orn"/>
    <property type="match status" value="1"/>
</dbReference>
<reference evidence="5 6" key="1">
    <citation type="submission" date="2019-07" db="EMBL/GenBank/DDBJ databases">
        <title>Whole genome shotgun sequence of Nocardia ninae NBRC 108245.</title>
        <authorList>
            <person name="Hosoyama A."/>
            <person name="Uohara A."/>
            <person name="Ohji S."/>
            <person name="Ichikawa N."/>
        </authorList>
    </citation>
    <scope>NUCLEOTIDE SEQUENCE [LARGE SCALE GENOMIC DNA]</scope>
    <source>
        <strain evidence="5 6">NBRC 108245</strain>
    </source>
</reference>
<organism evidence="5 6">
    <name type="scientific">Nocardia ninae NBRC 108245</name>
    <dbReference type="NCBI Taxonomy" id="1210091"/>
    <lineage>
        <taxon>Bacteria</taxon>
        <taxon>Bacillati</taxon>
        <taxon>Actinomycetota</taxon>
        <taxon>Actinomycetes</taxon>
        <taxon>Mycobacteriales</taxon>
        <taxon>Nocardiaceae</taxon>
        <taxon>Nocardia</taxon>
    </lineage>
</organism>
<evidence type="ECO:0000256" key="3">
    <source>
        <dbReference type="ARBA" id="ARBA00022898"/>
    </source>
</evidence>
<gene>
    <name evidence="5" type="ORF">NN4_32900</name>
</gene>
<dbReference type="Proteomes" id="UP000321424">
    <property type="component" value="Unassembled WGS sequence"/>
</dbReference>
<dbReference type="PANTHER" id="PTHR43094">
    <property type="entry name" value="AMINOTRANSFERASE"/>
    <property type="match status" value="1"/>
</dbReference>
<dbReference type="FunFam" id="3.40.640.10:FF:000004">
    <property type="entry name" value="Acetylornithine aminotransferase"/>
    <property type="match status" value="1"/>
</dbReference>
<evidence type="ECO:0000256" key="2">
    <source>
        <dbReference type="ARBA" id="ARBA00008954"/>
    </source>
</evidence>
<dbReference type="Gene3D" id="3.90.1150.10">
    <property type="entry name" value="Aspartate Aminotransferase, domain 1"/>
    <property type="match status" value="1"/>
</dbReference>
<keyword evidence="6" id="KW-1185">Reference proteome</keyword>
<evidence type="ECO:0000313" key="6">
    <source>
        <dbReference type="Proteomes" id="UP000321424"/>
    </source>
</evidence>
<dbReference type="InterPro" id="IPR015424">
    <property type="entry name" value="PyrdxlP-dep_Trfase"/>
</dbReference>
<dbReference type="InterPro" id="IPR049704">
    <property type="entry name" value="Aminotrans_3_PPA_site"/>
</dbReference>
<evidence type="ECO:0000256" key="4">
    <source>
        <dbReference type="RuleBase" id="RU003560"/>
    </source>
</evidence>
<comment type="caution">
    <text evidence="5">The sequence shown here is derived from an EMBL/GenBank/DDBJ whole genome shotgun (WGS) entry which is preliminary data.</text>
</comment>
<name>A0A511ME62_9NOCA</name>
<dbReference type="InterPro" id="IPR015421">
    <property type="entry name" value="PyrdxlP-dep_Trfase_major"/>
</dbReference>
<dbReference type="Pfam" id="PF00202">
    <property type="entry name" value="Aminotran_3"/>
    <property type="match status" value="1"/>
</dbReference>
<keyword evidence="5" id="KW-0808">Transferase</keyword>
<dbReference type="EMBL" id="BJXA01000018">
    <property type="protein sequence ID" value="GEM38771.1"/>
    <property type="molecule type" value="Genomic_DNA"/>
</dbReference>